<keyword evidence="3" id="KW-1185">Reference proteome</keyword>
<dbReference type="OrthoDB" id="837016at2"/>
<comment type="caution">
    <text evidence="2">The sequence shown here is derived from an EMBL/GenBank/DDBJ whole genome shotgun (WGS) entry which is preliminary data.</text>
</comment>
<dbReference type="RefSeq" id="WP_086541788.1">
    <property type="nucleotide sequence ID" value="NZ_MSSW01000032.1"/>
</dbReference>
<evidence type="ECO:0000313" key="3">
    <source>
        <dbReference type="Proteomes" id="UP000256405"/>
    </source>
</evidence>
<feature type="transmembrane region" description="Helical" evidence="1">
    <location>
        <begin position="60"/>
        <end position="82"/>
    </location>
</feature>
<reference evidence="2 3" key="1">
    <citation type="submission" date="2018-08" db="EMBL/GenBank/DDBJ databases">
        <title>Genomic Encyclopedia of Archaeal and Bacterial Type Strains, Phase II (KMG-II): from individual species to whole genera.</title>
        <authorList>
            <person name="Goeker M."/>
        </authorList>
    </citation>
    <scope>NUCLEOTIDE SEQUENCE [LARGE SCALE GENOMIC DNA]</scope>
    <source>
        <strain evidence="2 3">DSM 15986</strain>
    </source>
</reference>
<accession>A0A3E0DWR2</accession>
<keyword evidence="1" id="KW-1133">Transmembrane helix</keyword>
<evidence type="ECO:0000313" key="2">
    <source>
        <dbReference type="EMBL" id="REG90537.1"/>
    </source>
</evidence>
<dbReference type="Proteomes" id="UP000256405">
    <property type="component" value="Unassembled WGS sequence"/>
</dbReference>
<dbReference type="AlphaFoldDB" id="A0A3E0DWR2"/>
<name>A0A3E0DWR2_9BACT</name>
<keyword evidence="1" id="KW-0812">Transmembrane</keyword>
<gene>
    <name evidence="2" type="ORF">C8N25_10635</name>
</gene>
<sequence>MTKLPEHSPKPDLWSKIQQRKNFDSQVNAHAANLPVQMPKADLWSDIESKLDQKAPVIPFWKYAMAAASIMLILALSGIAYLQFGEKEVDTSLITEVITQAPALNTIGEDQAIKTEPAFVEPEQIALETAEPKMTQKQTINRETSAPIEFPKLTLAELSVENTLISKLNIPPAPEKEVAKTLHQVSISWSKIKPRIQVKTQFGQQELELGQTSQASVDHIGQVTIEINN</sequence>
<evidence type="ECO:0000256" key="1">
    <source>
        <dbReference type="SAM" id="Phobius"/>
    </source>
</evidence>
<protein>
    <submittedName>
        <fullName evidence="2">Uncharacterized protein</fullName>
    </submittedName>
</protein>
<dbReference type="EMBL" id="QUNF01000006">
    <property type="protein sequence ID" value="REG90537.1"/>
    <property type="molecule type" value="Genomic_DNA"/>
</dbReference>
<proteinExistence type="predicted"/>
<keyword evidence="1" id="KW-0472">Membrane</keyword>
<organism evidence="2 3">
    <name type="scientific">Algoriphagus antarcticus</name>
    <dbReference type="NCBI Taxonomy" id="238540"/>
    <lineage>
        <taxon>Bacteria</taxon>
        <taxon>Pseudomonadati</taxon>
        <taxon>Bacteroidota</taxon>
        <taxon>Cytophagia</taxon>
        <taxon>Cytophagales</taxon>
        <taxon>Cyclobacteriaceae</taxon>
        <taxon>Algoriphagus</taxon>
    </lineage>
</organism>